<dbReference type="InterPro" id="IPR008928">
    <property type="entry name" value="6-hairpin_glycosidase_sf"/>
</dbReference>
<evidence type="ECO:0000256" key="1">
    <source>
        <dbReference type="ARBA" id="ARBA00001576"/>
    </source>
</evidence>
<evidence type="ECO:0000256" key="3">
    <source>
        <dbReference type="ARBA" id="ARBA00012757"/>
    </source>
</evidence>
<evidence type="ECO:0000256" key="7">
    <source>
        <dbReference type="RuleBase" id="RU361180"/>
    </source>
</evidence>
<evidence type="ECO:0000256" key="6">
    <source>
        <dbReference type="ARBA" id="ARBA00023295"/>
    </source>
</evidence>
<dbReference type="GO" id="GO:0005993">
    <property type="term" value="P:trehalose catabolic process"/>
    <property type="evidence" value="ECO:0007669"/>
    <property type="project" value="TreeGrafter"/>
</dbReference>
<comment type="catalytic activity">
    <reaction evidence="1 7">
        <text>alpha,alpha-trehalose + H2O = alpha-D-glucose + beta-D-glucose</text>
        <dbReference type="Rhea" id="RHEA:32675"/>
        <dbReference type="ChEBI" id="CHEBI:15377"/>
        <dbReference type="ChEBI" id="CHEBI:15903"/>
        <dbReference type="ChEBI" id="CHEBI:16551"/>
        <dbReference type="ChEBI" id="CHEBI:17925"/>
        <dbReference type="EC" id="3.2.1.28"/>
    </reaction>
</comment>
<dbReference type="AlphaFoldDB" id="A0A1S6Q338"/>
<dbReference type="PRINTS" id="PR00744">
    <property type="entry name" value="GLHYDRLASE37"/>
</dbReference>
<keyword evidence="8" id="KW-0812">Transmembrane</keyword>
<dbReference type="PROSITE" id="PS00928">
    <property type="entry name" value="TREHALASE_2"/>
    <property type="match status" value="1"/>
</dbReference>
<dbReference type="InterPro" id="IPR001661">
    <property type="entry name" value="Glyco_hydro_37"/>
</dbReference>
<evidence type="ECO:0000256" key="8">
    <source>
        <dbReference type="SAM" id="Phobius"/>
    </source>
</evidence>
<dbReference type="InterPro" id="IPR018232">
    <property type="entry name" value="Glyco_hydro_37_CS"/>
</dbReference>
<dbReference type="PROSITE" id="PS00927">
    <property type="entry name" value="TREHALASE_1"/>
    <property type="match status" value="1"/>
</dbReference>
<accession>A0A1S6Q338</accession>
<sequence length="599" mass="69873">MASIYDDSKTFVDMKMKFSPNETLERFEKLMNRTNRMPDKLEVELFVNETFDPPGSEFEPWDPKDWVEHPAFLDRIQDKQYRQWASDLNHFWKNLGRKMKDDVREHPEQYSIIYVPNPVIVPGGRFREFYYWDSYWIARGLLYCEMYATVKGMLKNFVNVVDTYGLIPNGGRIYYLMRSHPPLLIPMFKSYYEFTKDIDFLNKSMPTLEREFEYWMKNRTVTIEKDGVKYTLARYSDDSSGPRPESYSEDAHNARIYKTEQEKNDFYSELKAAAESGWDFSTRWFMLNGTNKGNLTHLKTRKIVPVDLNAFIYWNAKSMEEFNRLFENANRAEYYRELAEKWKEAVNAVLWHDEVGTWLDYDMLNDMKRDYFYPSNIAPLWTGCYDKDDHQKIGKILKYLEKSQVMSSRGGIPTSLEHSGEQWDYPNAWPPLQYIMIIGLDQTGDEWARSLALEIADMWVRSNFIAYNSTKYMYEKYDATLIGVGGGGGEYRVQLGFGWTNGVILELLYKYGNQLQVVDQFNAKAEQSTASGVQASGGQLLTAVLVLLGTLAIGSIGLLMYKRWAQTTTAPSSARTQRKRGIFPKLCGGYTELKDLNFD</sequence>
<dbReference type="EMBL" id="KX371563">
    <property type="protein sequence ID" value="AQV08185.1"/>
    <property type="molecule type" value="mRNA"/>
</dbReference>
<keyword evidence="8" id="KW-0472">Membrane</keyword>
<dbReference type="GO" id="GO:0004555">
    <property type="term" value="F:alpha,alpha-trehalase activity"/>
    <property type="evidence" value="ECO:0007669"/>
    <property type="project" value="UniProtKB-EC"/>
</dbReference>
<evidence type="ECO:0000256" key="4">
    <source>
        <dbReference type="ARBA" id="ARBA00019905"/>
    </source>
</evidence>
<evidence type="ECO:0000313" key="9">
    <source>
        <dbReference type="EMBL" id="AQV08185.1"/>
    </source>
</evidence>
<organism evidence="9">
    <name type="scientific">Locusta migratoria</name>
    <name type="common">Migratory locust</name>
    <dbReference type="NCBI Taxonomy" id="7004"/>
    <lineage>
        <taxon>Eukaryota</taxon>
        <taxon>Metazoa</taxon>
        <taxon>Ecdysozoa</taxon>
        <taxon>Arthropoda</taxon>
        <taxon>Hexapoda</taxon>
        <taxon>Insecta</taxon>
        <taxon>Pterygota</taxon>
        <taxon>Neoptera</taxon>
        <taxon>Polyneoptera</taxon>
        <taxon>Orthoptera</taxon>
        <taxon>Caelifera</taxon>
        <taxon>Acrididea</taxon>
        <taxon>Acridomorpha</taxon>
        <taxon>Acridoidea</taxon>
        <taxon>Acrididae</taxon>
        <taxon>Oedipodinae</taxon>
        <taxon>Locusta</taxon>
    </lineage>
</organism>
<protein>
    <recommendedName>
        <fullName evidence="4 7">Trehalase</fullName>
        <ecNumber evidence="3 7">3.2.1.28</ecNumber>
    </recommendedName>
    <alternativeName>
        <fullName evidence="7">Alpha-trehalose glucohydrolase</fullName>
    </alternativeName>
</protein>
<dbReference type="SMR" id="A0A1S6Q338"/>
<keyword evidence="6 7" id="KW-0326">Glycosidase</keyword>
<dbReference type="PANTHER" id="PTHR23403">
    <property type="entry name" value="TREHALASE"/>
    <property type="match status" value="1"/>
</dbReference>
<evidence type="ECO:0000256" key="2">
    <source>
        <dbReference type="ARBA" id="ARBA00005615"/>
    </source>
</evidence>
<dbReference type="PANTHER" id="PTHR23403:SF1">
    <property type="entry name" value="TREHALASE"/>
    <property type="match status" value="1"/>
</dbReference>
<dbReference type="InterPro" id="IPR012341">
    <property type="entry name" value="6hp_glycosidase-like_sf"/>
</dbReference>
<dbReference type="Pfam" id="PF01204">
    <property type="entry name" value="Trehalase"/>
    <property type="match status" value="1"/>
</dbReference>
<proteinExistence type="evidence at transcript level"/>
<feature type="transmembrane region" description="Helical" evidence="8">
    <location>
        <begin position="540"/>
        <end position="561"/>
    </location>
</feature>
<reference evidence="9" key="1">
    <citation type="submission" date="2016-06" db="EMBL/GenBank/DDBJ databases">
        <authorList>
            <person name="Kjaerup R.B."/>
            <person name="Dalgaard T.S."/>
            <person name="Juul-Madsen H.R."/>
        </authorList>
    </citation>
    <scope>NUCLEOTIDE SEQUENCE</scope>
</reference>
<dbReference type="Gene3D" id="1.50.10.10">
    <property type="match status" value="1"/>
</dbReference>
<dbReference type="EC" id="3.2.1.28" evidence="3 7"/>
<comment type="similarity">
    <text evidence="2 7">Belongs to the glycosyl hydrolase 37 family.</text>
</comment>
<evidence type="ECO:0000256" key="5">
    <source>
        <dbReference type="ARBA" id="ARBA00022801"/>
    </source>
</evidence>
<keyword evidence="5 7" id="KW-0378">Hydrolase</keyword>
<name>A0A1S6Q338_LOCMI</name>
<keyword evidence="8" id="KW-1133">Transmembrane helix</keyword>
<dbReference type="SUPFAM" id="SSF48208">
    <property type="entry name" value="Six-hairpin glycosidases"/>
    <property type="match status" value="1"/>
</dbReference>